<protein>
    <submittedName>
        <fullName evidence="1">Uncharacterized protein</fullName>
    </submittedName>
</protein>
<name>A0A0K2URJ4_LEPSM</name>
<feature type="non-terminal residue" evidence="1">
    <location>
        <position position="1"/>
    </location>
</feature>
<accession>A0A0K2URJ4</accession>
<dbReference type="EMBL" id="HACA01023512">
    <property type="protein sequence ID" value="CDW40873.1"/>
    <property type="molecule type" value="Transcribed_RNA"/>
</dbReference>
<sequence length="96" mass="10744">RVAVEAALLKLNDFIDISIVAFVVTTLNVKGCLTHAGYDPVVRKYPSGDFVSAWQLLVSAPQKYLEFRVTLLTQLFEDKLLHSAISHEVHTFNNSL</sequence>
<reference evidence="1" key="1">
    <citation type="submission" date="2014-05" db="EMBL/GenBank/DDBJ databases">
        <authorList>
            <person name="Chronopoulou M."/>
        </authorList>
    </citation>
    <scope>NUCLEOTIDE SEQUENCE</scope>
    <source>
        <tissue evidence="1">Whole organism</tissue>
    </source>
</reference>
<organism evidence="1">
    <name type="scientific">Lepeophtheirus salmonis</name>
    <name type="common">Salmon louse</name>
    <name type="synonym">Caligus salmonis</name>
    <dbReference type="NCBI Taxonomy" id="72036"/>
    <lineage>
        <taxon>Eukaryota</taxon>
        <taxon>Metazoa</taxon>
        <taxon>Ecdysozoa</taxon>
        <taxon>Arthropoda</taxon>
        <taxon>Crustacea</taxon>
        <taxon>Multicrustacea</taxon>
        <taxon>Hexanauplia</taxon>
        <taxon>Copepoda</taxon>
        <taxon>Siphonostomatoida</taxon>
        <taxon>Caligidae</taxon>
        <taxon>Lepeophtheirus</taxon>
    </lineage>
</organism>
<proteinExistence type="predicted"/>
<dbReference type="AlphaFoldDB" id="A0A0K2URJ4"/>
<evidence type="ECO:0000313" key="1">
    <source>
        <dbReference type="EMBL" id="CDW40874.1"/>
    </source>
</evidence>
<dbReference type="EMBL" id="HACA01023513">
    <property type="protein sequence ID" value="CDW40874.1"/>
    <property type="molecule type" value="Transcribed_RNA"/>
</dbReference>